<feature type="non-terminal residue" evidence="2">
    <location>
        <position position="172"/>
    </location>
</feature>
<evidence type="ECO:0000313" key="2">
    <source>
        <dbReference type="EMBL" id="CAB0012862.1"/>
    </source>
</evidence>
<organism evidence="2 3">
    <name type="scientific">Nesidiocoris tenuis</name>
    <dbReference type="NCBI Taxonomy" id="355587"/>
    <lineage>
        <taxon>Eukaryota</taxon>
        <taxon>Metazoa</taxon>
        <taxon>Ecdysozoa</taxon>
        <taxon>Arthropoda</taxon>
        <taxon>Hexapoda</taxon>
        <taxon>Insecta</taxon>
        <taxon>Pterygota</taxon>
        <taxon>Neoptera</taxon>
        <taxon>Paraneoptera</taxon>
        <taxon>Hemiptera</taxon>
        <taxon>Heteroptera</taxon>
        <taxon>Panheteroptera</taxon>
        <taxon>Cimicomorpha</taxon>
        <taxon>Miridae</taxon>
        <taxon>Dicyphina</taxon>
        <taxon>Nesidiocoris</taxon>
    </lineage>
</organism>
<accession>A0A6H5HGF1</accession>
<evidence type="ECO:0000313" key="3">
    <source>
        <dbReference type="Proteomes" id="UP000479000"/>
    </source>
</evidence>
<dbReference type="Proteomes" id="UP000479000">
    <property type="component" value="Unassembled WGS sequence"/>
</dbReference>
<name>A0A6H5HGF1_9HEMI</name>
<feature type="compositionally biased region" description="Basic and acidic residues" evidence="1">
    <location>
        <begin position="1"/>
        <end position="10"/>
    </location>
</feature>
<feature type="region of interest" description="Disordered" evidence="1">
    <location>
        <begin position="1"/>
        <end position="45"/>
    </location>
</feature>
<dbReference type="EMBL" id="CADCXU010025654">
    <property type="protein sequence ID" value="CAB0012862.1"/>
    <property type="molecule type" value="Genomic_DNA"/>
</dbReference>
<protein>
    <submittedName>
        <fullName evidence="2">Uncharacterized protein</fullName>
    </submittedName>
</protein>
<keyword evidence="3" id="KW-1185">Reference proteome</keyword>
<evidence type="ECO:0000256" key="1">
    <source>
        <dbReference type="SAM" id="MobiDB-lite"/>
    </source>
</evidence>
<proteinExistence type="predicted"/>
<sequence length="172" mass="19661">DRPATPDQKIEAQTPQVDSEAAESESPVDADQFTTTRSQHPTRRQCARPSAAVRDLVTVRYEFGGHEFCGYFRLSRWLLRPNRLKICSSGRQADPRYRTGTTSALSSPELGIAKGSTTKSVAKELFYKKPSPPLSRWRRENCRVSFFHQKSRFLCRNEKLPRGFATLEILQR</sequence>
<feature type="non-terminal residue" evidence="2">
    <location>
        <position position="1"/>
    </location>
</feature>
<gene>
    <name evidence="2" type="ORF">NTEN_LOCUS17556</name>
</gene>
<dbReference type="AlphaFoldDB" id="A0A6H5HGF1"/>
<reference evidence="2 3" key="1">
    <citation type="submission" date="2020-02" db="EMBL/GenBank/DDBJ databases">
        <authorList>
            <person name="Ferguson B K."/>
        </authorList>
    </citation>
    <scope>NUCLEOTIDE SEQUENCE [LARGE SCALE GENOMIC DNA]</scope>
</reference>